<comment type="caution">
    <text evidence="3">The sequence shown here is derived from an EMBL/GenBank/DDBJ whole genome shotgun (WGS) entry which is preliminary data.</text>
</comment>
<sequence>MNIFAIDLGNKRIKMKSERGEYSYPSSYLNAEQVVTGGLGSEIIEQNYHFQTIQDSTNSFIWGPNLEVYNLPERMIDTYARSGRMKQKKTIRIFEFALGRLVMDFPEAFESPLVVHLTLGLSITDMHQESDTIDMLKKLAVGQHQIIIGGRVVTIIIPSEEFLSIIPQYMGTVLNLAFDQDYQRNRRFSDGRIGVIDIGGGTILINRSVALNPSPIGDERFEGIQNLIKEIGRRINSTKSFLIEEMLRSVDSEGNYVYPPNSNVQDSKNVSPIVEGEIERYTRFTVAPLVTENFPDIEEVDFIVVTGGGASLLAKEALKDEIGEEYFSRLLFLNESEFANVRGFYKGGYLKWHSSNEELAVEARREKPAELQESQPRDVIVPPIRNTETSMDRELLEAQQKLQALQSEIDGVQIEFEN</sequence>
<evidence type="ECO:0000313" key="4">
    <source>
        <dbReference type="Proteomes" id="UP000028401"/>
    </source>
</evidence>
<protein>
    <recommendedName>
        <fullName evidence="2">Actin-like protein N-terminal domain-containing protein</fullName>
    </recommendedName>
</protein>
<dbReference type="Proteomes" id="UP000028401">
    <property type="component" value="Unassembled WGS sequence"/>
</dbReference>
<dbReference type="InterPro" id="IPR043129">
    <property type="entry name" value="ATPase_NBD"/>
</dbReference>
<evidence type="ECO:0000259" key="2">
    <source>
        <dbReference type="Pfam" id="PF17989"/>
    </source>
</evidence>
<feature type="coiled-coil region" evidence="1">
    <location>
        <begin position="388"/>
        <end position="415"/>
    </location>
</feature>
<dbReference type="InterPro" id="IPR040607">
    <property type="entry name" value="ALP_N"/>
</dbReference>
<dbReference type="SUPFAM" id="SSF53067">
    <property type="entry name" value="Actin-like ATPase domain"/>
    <property type="match status" value="1"/>
</dbReference>
<accession>A0A084A9G2</accession>
<dbReference type="Pfam" id="PF17989">
    <property type="entry name" value="ALP_N"/>
    <property type="match status" value="1"/>
</dbReference>
<evidence type="ECO:0000256" key="1">
    <source>
        <dbReference type="SAM" id="Coils"/>
    </source>
</evidence>
<keyword evidence="1" id="KW-0175">Coiled coil</keyword>
<evidence type="ECO:0000313" key="3">
    <source>
        <dbReference type="EMBL" id="KEY61941.1"/>
    </source>
</evidence>
<dbReference type="Gene3D" id="3.30.420.40">
    <property type="match status" value="2"/>
</dbReference>
<name>A0A084A9G2_LACLC</name>
<dbReference type="EMBL" id="AZSI01000100">
    <property type="protein sequence ID" value="KEY61941.1"/>
    <property type="molecule type" value="Genomic_DNA"/>
</dbReference>
<reference evidence="3 4" key="1">
    <citation type="submission" date="2014-06" db="EMBL/GenBank/DDBJ databases">
        <title>Draft genome sequence of the putrescine producing strain Lactococcus lactis subsp cremoris GE214.</title>
        <authorList>
            <person name="Ladero V."/>
            <person name="Linares D.M."/>
            <person name="del Rio B."/>
            <person name="Mayo B."/>
            <person name="Martin M.C."/>
            <person name="Fernandez M."/>
            <person name="Alvarez M.A."/>
        </authorList>
    </citation>
    <scope>NUCLEOTIDE SEQUENCE [LARGE SCALE GENOMIC DNA]</scope>
    <source>
        <strain evidence="3 4">GE214</strain>
    </source>
</reference>
<dbReference type="RefSeq" id="WP_042748589.1">
    <property type="nucleotide sequence ID" value="NZ_AZSI01000100.1"/>
</dbReference>
<dbReference type="AlphaFoldDB" id="A0A084A9G2"/>
<feature type="domain" description="Actin-like protein N-terminal" evidence="2">
    <location>
        <begin position="5"/>
        <end position="157"/>
    </location>
</feature>
<dbReference type="PATRIC" id="fig|1415168.3.peg.1999"/>
<proteinExistence type="predicted"/>
<gene>
    <name evidence="3" type="ORF">U725_01926</name>
</gene>
<organism evidence="3 4">
    <name type="scientific">Lactococcus cremoris subsp. cremoris GE214</name>
    <dbReference type="NCBI Taxonomy" id="1415168"/>
    <lineage>
        <taxon>Bacteria</taxon>
        <taxon>Bacillati</taxon>
        <taxon>Bacillota</taxon>
        <taxon>Bacilli</taxon>
        <taxon>Lactobacillales</taxon>
        <taxon>Streptococcaceae</taxon>
        <taxon>Lactococcus</taxon>
        <taxon>Lactococcus cremoris subsp. cremoris</taxon>
    </lineage>
</organism>
<dbReference type="CDD" id="cd24021">
    <property type="entry name" value="ASKHA_NBD_ParM_Psk41-like"/>
    <property type="match status" value="1"/>
</dbReference>